<feature type="transmembrane region" description="Helical" evidence="9">
    <location>
        <begin position="108"/>
        <end position="131"/>
    </location>
</feature>
<evidence type="ECO:0000313" key="11">
    <source>
        <dbReference type="EMBL" id="GAA1837491.1"/>
    </source>
</evidence>
<dbReference type="Gene3D" id="3.10.20.310">
    <property type="entry name" value="membrane protein fhac"/>
    <property type="match status" value="1"/>
</dbReference>
<evidence type="ECO:0000256" key="8">
    <source>
        <dbReference type="SAM" id="MobiDB-lite"/>
    </source>
</evidence>
<keyword evidence="12" id="KW-1185">Reference proteome</keyword>
<feature type="compositionally biased region" description="Basic and acidic residues" evidence="8">
    <location>
        <begin position="78"/>
        <end position="100"/>
    </location>
</feature>
<keyword evidence="3" id="KW-0132">Cell division</keyword>
<dbReference type="InterPro" id="IPR013685">
    <property type="entry name" value="POTRA_FtsQ_type"/>
</dbReference>
<evidence type="ECO:0000256" key="2">
    <source>
        <dbReference type="ARBA" id="ARBA00022475"/>
    </source>
</evidence>
<protein>
    <submittedName>
        <fullName evidence="11">FtsQ-type POTRA domain-containing protein</fullName>
    </submittedName>
</protein>
<dbReference type="PROSITE" id="PS51779">
    <property type="entry name" value="POTRA"/>
    <property type="match status" value="1"/>
</dbReference>
<accession>A0ABN2MT36</accession>
<evidence type="ECO:0000259" key="10">
    <source>
        <dbReference type="PROSITE" id="PS51779"/>
    </source>
</evidence>
<keyword evidence="4 9" id="KW-0812">Transmembrane</keyword>
<feature type="region of interest" description="Disordered" evidence="8">
    <location>
        <begin position="1"/>
        <end position="100"/>
    </location>
</feature>
<reference evidence="11 12" key="1">
    <citation type="journal article" date="2019" name="Int. J. Syst. Evol. Microbiol.">
        <title>The Global Catalogue of Microorganisms (GCM) 10K type strain sequencing project: providing services to taxonomists for standard genome sequencing and annotation.</title>
        <authorList>
            <consortium name="The Broad Institute Genomics Platform"/>
            <consortium name="The Broad Institute Genome Sequencing Center for Infectious Disease"/>
            <person name="Wu L."/>
            <person name="Ma J."/>
        </authorList>
    </citation>
    <scope>NUCLEOTIDE SEQUENCE [LARGE SCALE GENOMIC DNA]</scope>
    <source>
        <strain evidence="11 12">JCM 16009</strain>
    </source>
</reference>
<dbReference type="EMBL" id="BAAAQK010000004">
    <property type="protein sequence ID" value="GAA1837491.1"/>
    <property type="molecule type" value="Genomic_DNA"/>
</dbReference>
<evidence type="ECO:0000256" key="9">
    <source>
        <dbReference type="SAM" id="Phobius"/>
    </source>
</evidence>
<evidence type="ECO:0000256" key="3">
    <source>
        <dbReference type="ARBA" id="ARBA00022618"/>
    </source>
</evidence>
<evidence type="ECO:0000256" key="7">
    <source>
        <dbReference type="ARBA" id="ARBA00023306"/>
    </source>
</evidence>
<dbReference type="RefSeq" id="WP_344413882.1">
    <property type="nucleotide sequence ID" value="NZ_BAAAQK010000004.1"/>
</dbReference>
<comment type="caution">
    <text evidence="11">The sequence shown here is derived from an EMBL/GenBank/DDBJ whole genome shotgun (WGS) entry which is preliminary data.</text>
</comment>
<keyword evidence="2" id="KW-1003">Cell membrane</keyword>
<evidence type="ECO:0000256" key="5">
    <source>
        <dbReference type="ARBA" id="ARBA00022989"/>
    </source>
</evidence>
<keyword evidence="7" id="KW-0131">Cell cycle</keyword>
<organism evidence="11 12">
    <name type="scientific">Pseudonocardia ailaonensis</name>
    <dbReference type="NCBI Taxonomy" id="367279"/>
    <lineage>
        <taxon>Bacteria</taxon>
        <taxon>Bacillati</taxon>
        <taxon>Actinomycetota</taxon>
        <taxon>Actinomycetes</taxon>
        <taxon>Pseudonocardiales</taxon>
        <taxon>Pseudonocardiaceae</taxon>
        <taxon>Pseudonocardia</taxon>
    </lineage>
</organism>
<keyword evidence="6 9" id="KW-0472">Membrane</keyword>
<feature type="domain" description="POTRA" evidence="10">
    <location>
        <begin position="135"/>
        <end position="203"/>
    </location>
</feature>
<name>A0ABN2MT36_9PSEU</name>
<evidence type="ECO:0000256" key="1">
    <source>
        <dbReference type="ARBA" id="ARBA00004370"/>
    </source>
</evidence>
<dbReference type="Pfam" id="PF08478">
    <property type="entry name" value="POTRA_1"/>
    <property type="match status" value="1"/>
</dbReference>
<keyword evidence="5 9" id="KW-1133">Transmembrane helix</keyword>
<evidence type="ECO:0000313" key="12">
    <source>
        <dbReference type="Proteomes" id="UP001500449"/>
    </source>
</evidence>
<comment type="subcellular location">
    <subcellularLocation>
        <location evidence="1">Membrane</location>
    </subcellularLocation>
</comment>
<dbReference type="PANTHER" id="PTHR37820">
    <property type="entry name" value="CELL DIVISION PROTEIN DIVIB"/>
    <property type="match status" value="1"/>
</dbReference>
<feature type="compositionally biased region" description="Low complexity" evidence="8">
    <location>
        <begin position="1"/>
        <end position="17"/>
    </location>
</feature>
<evidence type="ECO:0000256" key="4">
    <source>
        <dbReference type="ARBA" id="ARBA00022692"/>
    </source>
</evidence>
<feature type="compositionally biased region" description="Basic and acidic residues" evidence="8">
    <location>
        <begin position="18"/>
        <end position="44"/>
    </location>
</feature>
<sequence>MTRPSGPRTARPATTAAERARRIRAERTEKLGSSGKGEKADRTDGTGQDRNGKAWATRARTSQARAGKDRTGNGTVTDRARGRGKSSDEPPETPKRPLDKRFTRRRRIALLVVVLALLGALATGAYALLFWSGLADVEDVQVSGTLSVSRDEVLSAAAVQTGGPLAAVDTKAIADRVADVTGVGAVVVSRNWPHTVAIAVTERVAVALARGPQGLTLVDAKGVAYQPAPQVPPVLPVLGFGAVGPDDPATKAALSVLAALPDTLRPQVTTIDVDTSVGAPTVRLGLGDRQVLFGSPDRADKKVAVLVPLLTQKGETFDVSSPELPTITR</sequence>
<dbReference type="PANTHER" id="PTHR37820:SF1">
    <property type="entry name" value="CELL DIVISION PROTEIN FTSQ"/>
    <property type="match status" value="1"/>
</dbReference>
<gene>
    <name evidence="11" type="ORF">GCM10009836_15200</name>
</gene>
<dbReference type="InterPro" id="IPR050487">
    <property type="entry name" value="FtsQ_DivIB"/>
</dbReference>
<dbReference type="Proteomes" id="UP001500449">
    <property type="component" value="Unassembled WGS sequence"/>
</dbReference>
<dbReference type="InterPro" id="IPR034746">
    <property type="entry name" value="POTRA"/>
</dbReference>
<proteinExistence type="predicted"/>
<evidence type="ECO:0000256" key="6">
    <source>
        <dbReference type="ARBA" id="ARBA00023136"/>
    </source>
</evidence>